<feature type="domain" description="Heterokaryon incompatibility" evidence="1">
    <location>
        <begin position="143"/>
        <end position="275"/>
    </location>
</feature>
<gene>
    <name evidence="2" type="ORF">IM811_001450</name>
</gene>
<reference evidence="2" key="1">
    <citation type="submission" date="2020-10" db="EMBL/GenBank/DDBJ databases">
        <title>High-Quality Genome Resource of Clonostachys rosea strain S41 by Oxford Nanopore Long-Read Sequencing.</title>
        <authorList>
            <person name="Wang H."/>
        </authorList>
    </citation>
    <scope>NUCLEOTIDE SEQUENCE</scope>
    <source>
        <strain evidence="2">S41</strain>
    </source>
</reference>
<sequence>MSVYKFTAPLVEGESGIGTYNRPVIPGVAEDEIDRAESMPLWSCAKCSRDFSAKFGVFICRHVDHDGGYMVCKECHEAGARCDPSHEIHEAHFYLEWNIKYFYDRTKIEKRQIRVLRIRSSNCFDDPLDGLVTVMPVDEPLEYNTLSYVWGSNDKTKLIKIGHCLVPITANLDLALRRFRAQKTNGVIWTDAVCINQADMAEKAAQVTMMRDIYKNSHMTYIYVGEHEQDVRVDLFAKQITSNQLGTDEENRLAGIAVQTLMNQPWFSRMWVIQEVAASALSIIMFGKTTIDFKLLRDRLNLSTGTASMHDDPFITSLGQIRQTKLIARNFKPAHMANGRRFWLERQFGNQPEKQEQFKKIQEYFDANFKPFPYPLLDLLESFRNRDSTDPRDKIFALLGLATDITYTHDGETAEIKGQKNADPPQPDYSKSVSDVYYEYACFFIESGQWCDVLHSAALNRLGNSRIADLPSWVPDWTSSRSGVQSKRFNELFGQYLYHAGGLGGEAQAYVDRDTKSLYMNAAIIDSVAYISEPWTLGEPREGLIMQTLDAFIANKAYYQNGKHEGPTPFTIRDVILHNALNLVTDCEDCVKNVPFWLQCIAVAMVFKYTRFSLDIADESRSQYFELSNHCWQMFREGQTDELRDPIEQAFQNLFNPEPLLDCPEVKLLPDREYVHEVIAHRRFCITENGRIGLVPLHAEVADIICIVRGGKTPYIIRPDEEDWCYIGDSYVRGVMQGEMLQSEEFEAMRLYLR</sequence>
<dbReference type="Proteomes" id="UP000616885">
    <property type="component" value="Unassembled WGS sequence"/>
</dbReference>
<dbReference type="EMBL" id="JADCTT010000001">
    <property type="protein sequence ID" value="KAF9759756.1"/>
    <property type="molecule type" value="Genomic_DNA"/>
</dbReference>
<protein>
    <recommendedName>
        <fullName evidence="1">Heterokaryon incompatibility domain-containing protein</fullName>
    </recommendedName>
</protein>
<dbReference type="AlphaFoldDB" id="A0A8H7TVV0"/>
<organism evidence="2 3">
    <name type="scientific">Bionectria ochroleuca</name>
    <name type="common">Gliocladium roseum</name>
    <dbReference type="NCBI Taxonomy" id="29856"/>
    <lineage>
        <taxon>Eukaryota</taxon>
        <taxon>Fungi</taxon>
        <taxon>Dikarya</taxon>
        <taxon>Ascomycota</taxon>
        <taxon>Pezizomycotina</taxon>
        <taxon>Sordariomycetes</taxon>
        <taxon>Hypocreomycetidae</taxon>
        <taxon>Hypocreales</taxon>
        <taxon>Bionectriaceae</taxon>
        <taxon>Clonostachys</taxon>
    </lineage>
</organism>
<comment type="caution">
    <text evidence="2">The sequence shown here is derived from an EMBL/GenBank/DDBJ whole genome shotgun (WGS) entry which is preliminary data.</text>
</comment>
<accession>A0A8H7TVV0</accession>
<name>A0A8H7TVV0_BIOOC</name>
<dbReference type="InterPro" id="IPR010730">
    <property type="entry name" value="HET"/>
</dbReference>
<proteinExistence type="predicted"/>
<dbReference type="PANTHER" id="PTHR24148">
    <property type="entry name" value="ANKYRIN REPEAT DOMAIN-CONTAINING PROTEIN 39 HOMOLOG-RELATED"/>
    <property type="match status" value="1"/>
</dbReference>
<evidence type="ECO:0000259" key="1">
    <source>
        <dbReference type="Pfam" id="PF06985"/>
    </source>
</evidence>
<evidence type="ECO:0000313" key="2">
    <source>
        <dbReference type="EMBL" id="KAF9759756.1"/>
    </source>
</evidence>
<dbReference type="InterPro" id="IPR052895">
    <property type="entry name" value="HetReg/Transcr_Mod"/>
</dbReference>
<dbReference type="PANTHER" id="PTHR24148:SF64">
    <property type="entry name" value="HETEROKARYON INCOMPATIBILITY DOMAIN-CONTAINING PROTEIN"/>
    <property type="match status" value="1"/>
</dbReference>
<evidence type="ECO:0000313" key="3">
    <source>
        <dbReference type="Proteomes" id="UP000616885"/>
    </source>
</evidence>
<dbReference type="Pfam" id="PF26639">
    <property type="entry name" value="Het-6_barrel"/>
    <property type="match status" value="1"/>
</dbReference>
<dbReference type="Pfam" id="PF06985">
    <property type="entry name" value="HET"/>
    <property type="match status" value="1"/>
</dbReference>